<protein>
    <submittedName>
        <fullName evidence="1">RxLR effector protein</fullName>
    </submittedName>
</protein>
<sequence>MKKLNLKGLTGDALTEHKNYKFFEQFVRIKTWNPRNWHNTDTSTSVVWRALGLGKIKTWDDPMKAIDTEVFQVYQRYAKSVDDNAILNVFKEIKPVPVISDASWTEKMARILSWKTNKQSETYVMMALGFDTLSVSAIKSHQNDQIFMVFWLLKNKNSLEAGKHNTEGLLRNMLKLDRLSPEEMAKSNKYQTFKYLSDLIKKNDIGEQAPALLQWLAQKR</sequence>
<accession>A0A225UEF9</accession>
<evidence type="ECO:0000313" key="1">
    <source>
        <dbReference type="EMBL" id="OWY91300.1"/>
    </source>
</evidence>
<keyword evidence="2" id="KW-1185">Reference proteome</keyword>
<reference evidence="2" key="1">
    <citation type="submission" date="2017-03" db="EMBL/GenBank/DDBJ databases">
        <title>Phytopthora megakarya and P. palmivora, two closely related causual agents of cacao black pod achieved similar genome size and gene model numbers by different mechanisms.</title>
        <authorList>
            <person name="Ali S."/>
            <person name="Shao J."/>
            <person name="Larry D.J."/>
            <person name="Kronmiller B."/>
            <person name="Shen D."/>
            <person name="Strem M.D."/>
            <person name="Melnick R.L."/>
            <person name="Guiltinan M.J."/>
            <person name="Tyler B.M."/>
            <person name="Meinhardt L.W."/>
            <person name="Bailey B.A."/>
        </authorList>
    </citation>
    <scope>NUCLEOTIDE SEQUENCE [LARGE SCALE GENOMIC DNA]</scope>
    <source>
        <strain evidence="2">zdho120</strain>
    </source>
</reference>
<gene>
    <name evidence="1" type="ORF">PHMEG_00040179</name>
</gene>
<dbReference type="Proteomes" id="UP000198211">
    <property type="component" value="Unassembled WGS sequence"/>
</dbReference>
<dbReference type="AlphaFoldDB" id="A0A225UEF9"/>
<organism evidence="1 2">
    <name type="scientific">Phytophthora megakarya</name>
    <dbReference type="NCBI Taxonomy" id="4795"/>
    <lineage>
        <taxon>Eukaryota</taxon>
        <taxon>Sar</taxon>
        <taxon>Stramenopiles</taxon>
        <taxon>Oomycota</taxon>
        <taxon>Peronosporomycetes</taxon>
        <taxon>Peronosporales</taxon>
        <taxon>Peronosporaceae</taxon>
        <taxon>Phytophthora</taxon>
    </lineage>
</organism>
<comment type="caution">
    <text evidence="1">The sequence shown here is derived from an EMBL/GenBank/DDBJ whole genome shotgun (WGS) entry which is preliminary data.</text>
</comment>
<evidence type="ECO:0000313" key="2">
    <source>
        <dbReference type="Proteomes" id="UP000198211"/>
    </source>
</evidence>
<dbReference type="EMBL" id="NBNE01020577">
    <property type="protein sequence ID" value="OWY91300.1"/>
    <property type="molecule type" value="Genomic_DNA"/>
</dbReference>
<name>A0A225UEF9_9STRA</name>
<proteinExistence type="predicted"/>